<dbReference type="OrthoDB" id="121399at2759"/>
<sequence length="206" mass="23000">MGRSSSPTELEFTKLQILLIHSANDMIKCLKMLKHNLGKYDRRHGLHFRSTSKYFMKNDIQVVKDTITDLRYVAKRIRRSKTPTRSEISAARMSMNNAADAMNDLKQAGRMFDQNHGKSSGVTAIIDNILSGDDDNNQKDNNGDVVGSDDKNKENKPKRGWFGKRKTSGGGPDRVEALVRLTLHDSFSGFSALKQQISATENAVLG</sequence>
<dbReference type="AlphaFoldDB" id="A0A2P4XZR9"/>
<evidence type="ECO:0000313" key="2">
    <source>
        <dbReference type="EMBL" id="POM71062.1"/>
    </source>
</evidence>
<evidence type="ECO:0000313" key="3">
    <source>
        <dbReference type="Proteomes" id="UP000237271"/>
    </source>
</evidence>
<gene>
    <name evidence="2" type="ORF">PHPALM_12422</name>
</gene>
<keyword evidence="3" id="KW-1185">Reference proteome</keyword>
<feature type="region of interest" description="Disordered" evidence="1">
    <location>
        <begin position="129"/>
        <end position="173"/>
    </location>
</feature>
<proteinExistence type="predicted"/>
<feature type="compositionally biased region" description="Basic and acidic residues" evidence="1">
    <location>
        <begin position="136"/>
        <end position="157"/>
    </location>
</feature>
<comment type="caution">
    <text evidence="2">The sequence shown here is derived from an EMBL/GenBank/DDBJ whole genome shotgun (WGS) entry which is preliminary data.</text>
</comment>
<dbReference type="Proteomes" id="UP000237271">
    <property type="component" value="Unassembled WGS sequence"/>
</dbReference>
<organism evidence="2 3">
    <name type="scientific">Phytophthora palmivora</name>
    <dbReference type="NCBI Taxonomy" id="4796"/>
    <lineage>
        <taxon>Eukaryota</taxon>
        <taxon>Sar</taxon>
        <taxon>Stramenopiles</taxon>
        <taxon>Oomycota</taxon>
        <taxon>Peronosporomycetes</taxon>
        <taxon>Peronosporales</taxon>
        <taxon>Peronosporaceae</taxon>
        <taxon>Phytophthora</taxon>
    </lineage>
</organism>
<accession>A0A2P4XZR9</accession>
<name>A0A2P4XZR9_9STRA</name>
<evidence type="ECO:0000256" key="1">
    <source>
        <dbReference type="SAM" id="MobiDB-lite"/>
    </source>
</evidence>
<reference evidence="2 3" key="1">
    <citation type="journal article" date="2017" name="Genome Biol. Evol.">
        <title>Phytophthora megakarya and P. palmivora, closely related causal agents of cacao black pod rot, underwent increases in genome sizes and gene numbers by different mechanisms.</title>
        <authorList>
            <person name="Ali S.S."/>
            <person name="Shao J."/>
            <person name="Lary D.J."/>
            <person name="Kronmiller B."/>
            <person name="Shen D."/>
            <person name="Strem M.D."/>
            <person name="Amoako-Attah I."/>
            <person name="Akrofi A.Y."/>
            <person name="Begoude B.A."/>
            <person name="Ten Hoopen G.M."/>
            <person name="Coulibaly K."/>
            <person name="Kebe B.I."/>
            <person name="Melnick R.L."/>
            <person name="Guiltinan M.J."/>
            <person name="Tyler B.M."/>
            <person name="Meinhardt L.W."/>
            <person name="Bailey B.A."/>
        </authorList>
    </citation>
    <scope>NUCLEOTIDE SEQUENCE [LARGE SCALE GENOMIC DNA]</scope>
    <source>
        <strain evidence="3">sbr112.9</strain>
    </source>
</reference>
<feature type="compositionally biased region" description="Basic residues" evidence="1">
    <location>
        <begin position="158"/>
        <end position="167"/>
    </location>
</feature>
<protein>
    <submittedName>
        <fullName evidence="2">Uncharacterized protein</fullName>
    </submittedName>
</protein>
<dbReference type="EMBL" id="NCKW01006637">
    <property type="protein sequence ID" value="POM71062.1"/>
    <property type="molecule type" value="Genomic_DNA"/>
</dbReference>